<evidence type="ECO:0000256" key="2">
    <source>
        <dbReference type="ARBA" id="ARBA00022527"/>
    </source>
</evidence>
<evidence type="ECO:0000256" key="8">
    <source>
        <dbReference type="SAM" id="MobiDB-lite"/>
    </source>
</evidence>
<dbReference type="PROSITE" id="PS00108">
    <property type="entry name" value="PROTEIN_KINASE_ST"/>
    <property type="match status" value="1"/>
</dbReference>
<keyword evidence="6 7" id="KW-0067">ATP-binding</keyword>
<proteinExistence type="inferred from homology"/>
<dbReference type="InterPro" id="IPR050108">
    <property type="entry name" value="CDK"/>
</dbReference>
<reference evidence="10 11" key="1">
    <citation type="journal article" date="2019" name="Genome Biol. Evol.">
        <title>Insights into the evolution of the New World diploid cottons (Gossypium, subgenus Houzingenia) based on genome sequencing.</title>
        <authorList>
            <person name="Grover C.E."/>
            <person name="Arick M.A. 2nd"/>
            <person name="Thrash A."/>
            <person name="Conover J.L."/>
            <person name="Sanders W.S."/>
            <person name="Peterson D.G."/>
            <person name="Frelichowski J.E."/>
            <person name="Scheffler J.A."/>
            <person name="Scheffler B.E."/>
            <person name="Wendel J.F."/>
        </authorList>
    </citation>
    <scope>NUCLEOTIDE SEQUENCE [LARGE SCALE GENOMIC DNA]</scope>
    <source>
        <strain evidence="10">1</strain>
        <tissue evidence="10">Leaf</tissue>
    </source>
</reference>
<comment type="caution">
    <text evidence="10">The sequence shown here is derived from an EMBL/GenBank/DDBJ whole genome shotgun (WGS) entry which is preliminary data.</text>
</comment>
<dbReference type="Pfam" id="PF00069">
    <property type="entry name" value="Pkinase"/>
    <property type="match status" value="1"/>
</dbReference>
<dbReference type="GO" id="GO:0005634">
    <property type="term" value="C:nucleus"/>
    <property type="evidence" value="ECO:0007669"/>
    <property type="project" value="TreeGrafter"/>
</dbReference>
<dbReference type="InterPro" id="IPR011009">
    <property type="entry name" value="Kinase-like_dom_sf"/>
</dbReference>
<feature type="binding site" evidence="7">
    <location>
        <position position="119"/>
    </location>
    <ligand>
        <name>ATP</name>
        <dbReference type="ChEBI" id="CHEBI:30616"/>
    </ligand>
</feature>
<evidence type="ECO:0000256" key="5">
    <source>
        <dbReference type="ARBA" id="ARBA00022777"/>
    </source>
</evidence>
<dbReference type="InterPro" id="IPR000719">
    <property type="entry name" value="Prot_kinase_dom"/>
</dbReference>
<dbReference type="OrthoDB" id="28397at2759"/>
<evidence type="ECO:0000259" key="9">
    <source>
        <dbReference type="PROSITE" id="PS50011"/>
    </source>
</evidence>
<dbReference type="EMBL" id="JABFAF010000013">
    <property type="protein sequence ID" value="MBA0874305.1"/>
    <property type="molecule type" value="Genomic_DNA"/>
</dbReference>
<evidence type="ECO:0000313" key="11">
    <source>
        <dbReference type="Proteomes" id="UP000593576"/>
    </source>
</evidence>
<evidence type="ECO:0000313" key="10">
    <source>
        <dbReference type="EMBL" id="MBA0874305.1"/>
    </source>
</evidence>
<protein>
    <recommendedName>
        <fullName evidence="9">Protein kinase domain-containing protein</fullName>
    </recommendedName>
</protein>
<dbReference type="Proteomes" id="UP000593576">
    <property type="component" value="Unassembled WGS sequence"/>
</dbReference>
<comment type="similarity">
    <text evidence="1">Belongs to the protein kinase superfamily. CMGC Ser/Thr protein kinase family. CDC2/CDKX subfamily.</text>
</comment>
<dbReference type="InterPro" id="IPR017441">
    <property type="entry name" value="Protein_kinase_ATP_BS"/>
</dbReference>
<dbReference type="Gene3D" id="1.10.510.10">
    <property type="entry name" value="Transferase(Phosphotransferase) domain 1"/>
    <property type="match status" value="1"/>
</dbReference>
<gene>
    <name evidence="10" type="ORF">Goshw_014952</name>
</gene>
<dbReference type="GO" id="GO:0000307">
    <property type="term" value="C:cyclin-dependent protein kinase holoenzyme complex"/>
    <property type="evidence" value="ECO:0007669"/>
    <property type="project" value="TreeGrafter"/>
</dbReference>
<evidence type="ECO:0000256" key="4">
    <source>
        <dbReference type="ARBA" id="ARBA00022741"/>
    </source>
</evidence>
<feature type="compositionally biased region" description="Polar residues" evidence="8">
    <location>
        <begin position="435"/>
        <end position="459"/>
    </location>
</feature>
<evidence type="ECO:0000256" key="6">
    <source>
        <dbReference type="ARBA" id="ARBA00022840"/>
    </source>
</evidence>
<name>A0A7J9MT38_GOSSC</name>
<dbReference type="GO" id="GO:0032968">
    <property type="term" value="P:positive regulation of transcription elongation by RNA polymerase II"/>
    <property type="evidence" value="ECO:0007669"/>
    <property type="project" value="TreeGrafter"/>
</dbReference>
<feature type="compositionally biased region" description="Basic and acidic residues" evidence="8">
    <location>
        <begin position="391"/>
        <end position="431"/>
    </location>
</feature>
<dbReference type="SMART" id="SM00220">
    <property type="entry name" value="S_TKc"/>
    <property type="match status" value="1"/>
</dbReference>
<dbReference type="Gene3D" id="3.30.200.20">
    <property type="entry name" value="Phosphorylase Kinase, domain 1"/>
    <property type="match status" value="1"/>
</dbReference>
<feature type="domain" description="Protein kinase" evidence="9">
    <location>
        <begin position="90"/>
        <end position="374"/>
    </location>
</feature>
<dbReference type="PROSITE" id="PS00107">
    <property type="entry name" value="PROTEIN_KINASE_ATP"/>
    <property type="match status" value="1"/>
</dbReference>
<dbReference type="GO" id="GO:0008353">
    <property type="term" value="F:RNA polymerase II CTD heptapeptide repeat kinase activity"/>
    <property type="evidence" value="ECO:0007669"/>
    <property type="project" value="TreeGrafter"/>
</dbReference>
<evidence type="ECO:0000256" key="7">
    <source>
        <dbReference type="PROSITE-ProRule" id="PRU10141"/>
    </source>
</evidence>
<dbReference type="CDD" id="cd07840">
    <property type="entry name" value="STKc_CDK9_like"/>
    <property type="match status" value="1"/>
</dbReference>
<feature type="region of interest" description="Disordered" evidence="8">
    <location>
        <begin position="380"/>
        <end position="496"/>
    </location>
</feature>
<dbReference type="SUPFAM" id="SSF56112">
    <property type="entry name" value="Protein kinase-like (PK-like)"/>
    <property type="match status" value="1"/>
</dbReference>
<dbReference type="AlphaFoldDB" id="A0A7J9MT38"/>
<dbReference type="PANTHER" id="PTHR24056:SF384">
    <property type="entry name" value="PROTEIN KINASE SUPERFAMILY PROTEIN"/>
    <property type="match status" value="1"/>
</dbReference>
<dbReference type="InterPro" id="IPR008271">
    <property type="entry name" value="Ser/Thr_kinase_AS"/>
</dbReference>
<dbReference type="FunFam" id="3.30.200.20:FF:000021">
    <property type="entry name" value="probable serine/threonine-protein kinase At1g54610"/>
    <property type="match status" value="1"/>
</dbReference>
<keyword evidence="3" id="KW-0808">Transferase</keyword>
<organism evidence="10 11">
    <name type="scientific">Gossypium schwendimanii</name>
    <name type="common">Cotton</name>
    <dbReference type="NCBI Taxonomy" id="34291"/>
    <lineage>
        <taxon>Eukaryota</taxon>
        <taxon>Viridiplantae</taxon>
        <taxon>Streptophyta</taxon>
        <taxon>Embryophyta</taxon>
        <taxon>Tracheophyta</taxon>
        <taxon>Spermatophyta</taxon>
        <taxon>Magnoliopsida</taxon>
        <taxon>eudicotyledons</taxon>
        <taxon>Gunneridae</taxon>
        <taxon>Pentapetalae</taxon>
        <taxon>rosids</taxon>
        <taxon>malvids</taxon>
        <taxon>Malvales</taxon>
        <taxon>Malvaceae</taxon>
        <taxon>Malvoideae</taxon>
        <taxon>Gossypium</taxon>
    </lineage>
</organism>
<dbReference type="PROSITE" id="PS50011">
    <property type="entry name" value="PROTEIN_KINASE_DOM"/>
    <property type="match status" value="1"/>
</dbReference>
<keyword evidence="4 7" id="KW-0547">Nucleotide-binding</keyword>
<dbReference type="GO" id="GO:0005524">
    <property type="term" value="F:ATP binding"/>
    <property type="evidence" value="ECO:0007669"/>
    <property type="project" value="UniProtKB-UniRule"/>
</dbReference>
<feature type="region of interest" description="Disordered" evidence="8">
    <location>
        <begin position="24"/>
        <end position="55"/>
    </location>
</feature>
<accession>A0A7J9MT38</accession>
<dbReference type="FunFam" id="1.10.510.10:FF:000043">
    <property type="entry name" value="probable serine/threonine-protein kinase At1g54610"/>
    <property type="match status" value="1"/>
</dbReference>
<evidence type="ECO:0000256" key="1">
    <source>
        <dbReference type="ARBA" id="ARBA00006485"/>
    </source>
</evidence>
<evidence type="ECO:0000256" key="3">
    <source>
        <dbReference type="ARBA" id="ARBA00022679"/>
    </source>
</evidence>
<sequence>MGCLCSKGAKDNINEKHLNKRKNKAAVQLVAPSSTQEDILEGDNDGDKQSFVPKQLGDGDQLDAAGWPSWLASVAGDAVKGWQPRRADSFEKLEKIGEGTYSSVYKARDLVTGKIVAMKKVRFINMDPESVRFMAREINILRKLDHPNVMKLEGIVTSRMSRSLYLVFEYMEHDLAGLAATPGIDFTEAQIKCYMQQLFRGLEHCHSRGVLHRDIKGANLLIDGNGVLKIADFGLATFFQADPKQTLTSRVVTLWYRAPELLLGATEYGVAIDLWSSGCILAELFAGKPIMPGRTEVEQMHKIFKLCGSPSEEYWQKTELPHASSFKPPKPYKRRIAATFKNFPQSALSLVDKLLAMEPENRGSVASALRAQFFSTEPLPCDPASLPKYPPIKELDIKRRDDEARRKKAEAVKGRGPESVRRRSRDFKEVPTPEGSDTNADSTRNRGSFRTQMSQAANTSHKKGYKASNEDPASGYAPRKTKIQYSGPMVPPGGNIEDILKEHERQIQQVIRKARLDK</sequence>
<keyword evidence="2" id="KW-0723">Serine/threonine-protein kinase</keyword>
<dbReference type="PANTHER" id="PTHR24056">
    <property type="entry name" value="CELL DIVISION PROTEIN KINASE"/>
    <property type="match status" value="1"/>
</dbReference>
<keyword evidence="5" id="KW-0418">Kinase</keyword>
<keyword evidence="11" id="KW-1185">Reference proteome</keyword>